<feature type="region of interest" description="Disordered" evidence="1">
    <location>
        <begin position="276"/>
        <end position="296"/>
    </location>
</feature>
<organism evidence="4 5">
    <name type="scientific">Streptomyces nanshensis</name>
    <dbReference type="NCBI Taxonomy" id="518642"/>
    <lineage>
        <taxon>Bacteria</taxon>
        <taxon>Bacillati</taxon>
        <taxon>Actinomycetota</taxon>
        <taxon>Actinomycetes</taxon>
        <taxon>Kitasatosporales</taxon>
        <taxon>Streptomycetaceae</taxon>
        <taxon>Streptomyces</taxon>
    </lineage>
</organism>
<dbReference type="SUPFAM" id="SSF51695">
    <property type="entry name" value="PLC-like phosphodiesterases"/>
    <property type="match status" value="1"/>
</dbReference>
<keyword evidence="2" id="KW-0732">Signal</keyword>
<feature type="domain" description="GP-PDE" evidence="3">
    <location>
        <begin position="50"/>
        <end position="282"/>
    </location>
</feature>
<reference evidence="4 5" key="1">
    <citation type="journal article" date="2016" name="Front. Microbiol.">
        <title>Comparative Genomics Analysis of Streptomyces Species Reveals Their Adaptation to the Marine Environment and Their Diversity at the Genomic Level.</title>
        <authorList>
            <person name="Tian X."/>
            <person name="Zhang Z."/>
            <person name="Yang T."/>
            <person name="Chen M."/>
            <person name="Li J."/>
            <person name="Chen F."/>
            <person name="Yang J."/>
            <person name="Li W."/>
            <person name="Zhang B."/>
            <person name="Zhang Z."/>
            <person name="Wu J."/>
            <person name="Zhang C."/>
            <person name="Long L."/>
            <person name="Xiao J."/>
        </authorList>
    </citation>
    <scope>NUCLEOTIDE SEQUENCE [LARGE SCALE GENOMIC DNA]</scope>
    <source>
        <strain evidence="4 5">SCSIO 10429</strain>
    </source>
</reference>
<dbReference type="Gene3D" id="3.20.20.190">
    <property type="entry name" value="Phosphatidylinositol (PI) phosphodiesterase"/>
    <property type="match status" value="1"/>
</dbReference>
<dbReference type="AlphaFoldDB" id="A0A1E7KQK5"/>
<evidence type="ECO:0000313" key="5">
    <source>
        <dbReference type="Proteomes" id="UP000176005"/>
    </source>
</evidence>
<evidence type="ECO:0000256" key="2">
    <source>
        <dbReference type="SAM" id="SignalP"/>
    </source>
</evidence>
<feature type="chain" id="PRO_5009196710" evidence="2">
    <location>
        <begin position="30"/>
        <end position="296"/>
    </location>
</feature>
<dbReference type="GO" id="GO:0006629">
    <property type="term" value="P:lipid metabolic process"/>
    <property type="evidence" value="ECO:0007669"/>
    <property type="project" value="InterPro"/>
</dbReference>
<dbReference type="PROSITE" id="PS51704">
    <property type="entry name" value="GP_PDE"/>
    <property type="match status" value="1"/>
</dbReference>
<dbReference type="Proteomes" id="UP000176005">
    <property type="component" value="Unassembled WGS sequence"/>
</dbReference>
<sequence length="296" mass="32370">MFRVPCRLPLPLLVLVLAAAALVPGCAPANPAPARLRGSDGPRAAGLPKTVNAAHRGGASEVPENSMAGLVSAYRHGSSDVLDLDVQTLRDGTPVAMHDRTLDRTTDHTGPVSRLTLRQWRHVRLRPGKGLPGDWPAEHPPTAAAVLDRLGGHIVLNVEIKDERALAPLAEMIRARGLTRSVYVQSNRIRPAVKAHRMGLLTSVWRSVEQARRDRPERWRGTVDMLSVDHHARDADIRRAVASGIPHVWSHTIRTPAERDRVLRLGCDGVLTDAPRLLARTPQRDKPDAADGERGR</sequence>
<keyword evidence="5" id="KW-1185">Reference proteome</keyword>
<dbReference type="PATRIC" id="fig|518642.10.peg.979"/>
<dbReference type="GO" id="GO:0008081">
    <property type="term" value="F:phosphoric diester hydrolase activity"/>
    <property type="evidence" value="ECO:0007669"/>
    <property type="project" value="InterPro"/>
</dbReference>
<feature type="compositionally biased region" description="Basic and acidic residues" evidence="1">
    <location>
        <begin position="282"/>
        <end position="296"/>
    </location>
</feature>
<name>A0A1E7KQK5_9ACTN</name>
<evidence type="ECO:0000313" key="4">
    <source>
        <dbReference type="EMBL" id="OEV06174.1"/>
    </source>
</evidence>
<evidence type="ECO:0000256" key="1">
    <source>
        <dbReference type="SAM" id="MobiDB-lite"/>
    </source>
</evidence>
<gene>
    <name evidence="4" type="ORF">AN218_31035</name>
</gene>
<comment type="caution">
    <text evidence="4">The sequence shown here is derived from an EMBL/GenBank/DDBJ whole genome shotgun (WGS) entry which is preliminary data.</text>
</comment>
<proteinExistence type="predicted"/>
<dbReference type="PANTHER" id="PTHR46211:SF14">
    <property type="entry name" value="GLYCEROPHOSPHODIESTER PHOSPHODIESTERASE"/>
    <property type="match status" value="1"/>
</dbReference>
<evidence type="ECO:0000259" key="3">
    <source>
        <dbReference type="PROSITE" id="PS51704"/>
    </source>
</evidence>
<accession>A0A1E7KQK5</accession>
<dbReference type="PANTHER" id="PTHR46211">
    <property type="entry name" value="GLYCEROPHOSPHORYL DIESTER PHOSPHODIESTERASE"/>
    <property type="match status" value="1"/>
</dbReference>
<protein>
    <submittedName>
        <fullName evidence="4">Glycerophosphodiester phosphodiesterase</fullName>
    </submittedName>
</protein>
<feature type="signal peptide" evidence="2">
    <location>
        <begin position="1"/>
        <end position="29"/>
    </location>
</feature>
<dbReference type="InterPro" id="IPR030395">
    <property type="entry name" value="GP_PDE_dom"/>
</dbReference>
<dbReference type="InterPro" id="IPR017946">
    <property type="entry name" value="PLC-like_Pdiesterase_TIM-brl"/>
</dbReference>
<dbReference type="Pfam" id="PF03009">
    <property type="entry name" value="GDPD"/>
    <property type="match status" value="1"/>
</dbReference>
<dbReference type="EMBL" id="LJGW01000658">
    <property type="protein sequence ID" value="OEV06174.1"/>
    <property type="molecule type" value="Genomic_DNA"/>
</dbReference>